<evidence type="ECO:0000256" key="6">
    <source>
        <dbReference type="ARBA" id="ARBA00022759"/>
    </source>
</evidence>
<dbReference type="Pfam" id="PF02022">
    <property type="entry name" value="Integrase_Zn"/>
    <property type="match status" value="1"/>
</dbReference>
<keyword evidence="3" id="KW-0548">Nucleotidyltransferase</keyword>
<dbReference type="Gene3D" id="2.30.30.10">
    <property type="entry name" value="Integrase, C-terminal domain superfamily, retroviral"/>
    <property type="match status" value="1"/>
</dbReference>
<evidence type="ECO:0000256" key="10">
    <source>
        <dbReference type="ARBA" id="ARBA00023268"/>
    </source>
</evidence>
<dbReference type="InterPro" id="IPR036862">
    <property type="entry name" value="Integrase_C_dom_sf_retrovir"/>
</dbReference>
<evidence type="ECO:0000256" key="2">
    <source>
        <dbReference type="ARBA" id="ARBA00022679"/>
    </source>
</evidence>
<evidence type="ECO:0000256" key="11">
    <source>
        <dbReference type="PROSITE-ProRule" id="PRU00450"/>
    </source>
</evidence>
<reference evidence="14 15" key="1">
    <citation type="journal article" date="2018" name="Proc. R. Soc. B">
        <title>A non-coding region near Follistatin controls head colour polymorphism in the Gouldian finch.</title>
        <authorList>
            <person name="Toomey M.B."/>
            <person name="Marques C.I."/>
            <person name="Andrade P."/>
            <person name="Araujo P.M."/>
            <person name="Sabatino S."/>
            <person name="Gazda M.A."/>
            <person name="Afonso S."/>
            <person name="Lopes R.J."/>
            <person name="Corbo J.C."/>
            <person name="Carneiro M."/>
        </authorList>
    </citation>
    <scope>NUCLEOTIDE SEQUENCE [LARGE SCALE GENOMIC DNA]</scope>
    <source>
        <strain evidence="14">Red01</strain>
        <tissue evidence="14">Muscle</tissue>
    </source>
</reference>
<dbReference type="InterPro" id="IPR003308">
    <property type="entry name" value="Integrase_Zn-bd_dom_N"/>
</dbReference>
<gene>
    <name evidence="14" type="ORF">DV515_00010580</name>
</gene>
<keyword evidence="15" id="KW-1185">Reference proteome</keyword>
<dbReference type="SUPFAM" id="SSF53098">
    <property type="entry name" value="Ribonuclease H-like"/>
    <property type="match status" value="1"/>
</dbReference>
<dbReference type="GO" id="GO:0008270">
    <property type="term" value="F:zinc ion binding"/>
    <property type="evidence" value="ECO:0007669"/>
    <property type="project" value="UniProtKB-KW"/>
</dbReference>
<dbReference type="InterPro" id="IPR012337">
    <property type="entry name" value="RNaseH-like_sf"/>
</dbReference>
<evidence type="ECO:0000259" key="13">
    <source>
        <dbReference type="PROSITE" id="PS50994"/>
    </source>
</evidence>
<keyword evidence="7" id="KW-0378">Hydrolase</keyword>
<dbReference type="OrthoDB" id="9386368at2759"/>
<sequence length="357" mass="40617">MSGHTLPGFIAEGNQRADALAAPVLMAPLPYKFEQAKVSHHNFHQNAPGLVRQFQLTRDQAKAIVATCPQCQNHQMPAFSARANPRGLHSCEVWQMDVTKVPQFDRLKDVHMSIDTFAGTVYASAHAGERAKDVINHLIHAFSVLGVPKDLKMDNAPAYASKEFRSFLQQWGVEHITGIPHSPTGQAIVERTHQSLKKIIEHQRAVMKVESPHVQLAQALFTYNFLNCAFENMNPPIVRHFKSNPQLELKERPPVLIKDPEMWQLQGPFELVTRGWRYACIATPTGLRWVHAKWVRPYIAKPTRATPVWQVKDVCWRRTRRTHFIYDTSTLGRDSSHLSAVVWGHLPELRIPLPDRV</sequence>
<evidence type="ECO:0000256" key="5">
    <source>
        <dbReference type="ARBA" id="ARBA00022723"/>
    </source>
</evidence>
<proteinExistence type="predicted"/>
<keyword evidence="8" id="KW-0862">Zinc</keyword>
<name>A0A3L8S9K7_CHLGU</name>
<evidence type="ECO:0000313" key="15">
    <source>
        <dbReference type="Proteomes" id="UP000276834"/>
    </source>
</evidence>
<evidence type="ECO:0000256" key="3">
    <source>
        <dbReference type="ARBA" id="ARBA00022695"/>
    </source>
</evidence>
<evidence type="ECO:0000256" key="9">
    <source>
        <dbReference type="ARBA" id="ARBA00022918"/>
    </source>
</evidence>
<keyword evidence="9" id="KW-0695">RNA-directed DNA polymerase</keyword>
<comment type="caution">
    <text evidence="14">The sequence shown here is derived from an EMBL/GenBank/DDBJ whole genome shotgun (WGS) entry which is preliminary data.</text>
</comment>
<feature type="domain" description="Integrase catalytic" evidence="13">
    <location>
        <begin position="81"/>
        <end position="244"/>
    </location>
</feature>
<keyword evidence="2" id="KW-0808">Transferase</keyword>
<dbReference type="Pfam" id="PF00665">
    <property type="entry name" value="rve"/>
    <property type="match status" value="1"/>
</dbReference>
<dbReference type="InterPro" id="IPR036397">
    <property type="entry name" value="RNaseH_sf"/>
</dbReference>
<dbReference type="GO" id="GO:0015074">
    <property type="term" value="P:DNA integration"/>
    <property type="evidence" value="ECO:0007669"/>
    <property type="project" value="InterPro"/>
</dbReference>
<keyword evidence="11" id="KW-0863">Zinc-finger</keyword>
<dbReference type="GO" id="GO:0016787">
    <property type="term" value="F:hydrolase activity"/>
    <property type="evidence" value="ECO:0007669"/>
    <property type="project" value="UniProtKB-KW"/>
</dbReference>
<evidence type="ECO:0000313" key="14">
    <source>
        <dbReference type="EMBL" id="RLV98646.1"/>
    </source>
</evidence>
<evidence type="ECO:0000259" key="12">
    <source>
        <dbReference type="PROSITE" id="PS50876"/>
    </source>
</evidence>
<dbReference type="GO" id="GO:0003964">
    <property type="term" value="F:RNA-directed DNA polymerase activity"/>
    <property type="evidence" value="ECO:0007669"/>
    <property type="project" value="UniProtKB-KW"/>
</dbReference>
<evidence type="ECO:0000256" key="7">
    <source>
        <dbReference type="ARBA" id="ARBA00022801"/>
    </source>
</evidence>
<evidence type="ECO:0000256" key="4">
    <source>
        <dbReference type="ARBA" id="ARBA00022722"/>
    </source>
</evidence>
<protein>
    <recommendedName>
        <fullName evidence="1">RNA-directed DNA polymerase</fullName>
        <ecNumber evidence="1">2.7.7.49</ecNumber>
    </recommendedName>
</protein>
<dbReference type="PROSITE" id="PS50876">
    <property type="entry name" value="ZF_INTEGRASE"/>
    <property type="match status" value="1"/>
</dbReference>
<organism evidence="14 15">
    <name type="scientific">Chloebia gouldiae</name>
    <name type="common">Gouldian finch</name>
    <name type="synonym">Erythrura gouldiae</name>
    <dbReference type="NCBI Taxonomy" id="44316"/>
    <lineage>
        <taxon>Eukaryota</taxon>
        <taxon>Metazoa</taxon>
        <taxon>Chordata</taxon>
        <taxon>Craniata</taxon>
        <taxon>Vertebrata</taxon>
        <taxon>Euteleostomi</taxon>
        <taxon>Archelosauria</taxon>
        <taxon>Archosauria</taxon>
        <taxon>Dinosauria</taxon>
        <taxon>Saurischia</taxon>
        <taxon>Theropoda</taxon>
        <taxon>Coelurosauria</taxon>
        <taxon>Aves</taxon>
        <taxon>Neognathae</taxon>
        <taxon>Neoaves</taxon>
        <taxon>Telluraves</taxon>
        <taxon>Australaves</taxon>
        <taxon>Passeriformes</taxon>
        <taxon>Passeroidea</taxon>
        <taxon>Passeridae</taxon>
        <taxon>Chloebia</taxon>
    </lineage>
</organism>
<dbReference type="PANTHER" id="PTHR41694">
    <property type="entry name" value="ENDOGENOUS RETROVIRUS GROUP K MEMBER POL PROTEIN"/>
    <property type="match status" value="1"/>
</dbReference>
<dbReference type="EC" id="2.7.7.49" evidence="1"/>
<dbReference type="SUPFAM" id="SSF46919">
    <property type="entry name" value="N-terminal Zn binding domain of HIV integrase"/>
    <property type="match status" value="1"/>
</dbReference>
<dbReference type="PANTHER" id="PTHR41694:SF4">
    <property type="entry name" value="ENDOGENOUS RETROVIRUS GROUP K MEMBER 10 POL PROTEIN-RELATED"/>
    <property type="match status" value="1"/>
</dbReference>
<dbReference type="Gene3D" id="1.10.10.200">
    <property type="match status" value="1"/>
</dbReference>
<dbReference type="AlphaFoldDB" id="A0A3L8S9K7"/>
<feature type="domain" description="Integrase-type" evidence="12">
    <location>
        <begin position="31"/>
        <end position="72"/>
    </location>
</feature>
<dbReference type="InterPro" id="IPR017856">
    <property type="entry name" value="Integrase-like_N"/>
</dbReference>
<dbReference type="GO" id="GO:0004519">
    <property type="term" value="F:endonuclease activity"/>
    <property type="evidence" value="ECO:0007669"/>
    <property type="project" value="UniProtKB-KW"/>
</dbReference>
<keyword evidence="4" id="KW-0540">Nuclease</keyword>
<dbReference type="InterPro" id="IPR001584">
    <property type="entry name" value="Integrase_cat-core"/>
</dbReference>
<dbReference type="Proteomes" id="UP000276834">
    <property type="component" value="Unassembled WGS sequence"/>
</dbReference>
<keyword evidence="10" id="KW-0511">Multifunctional enzyme</keyword>
<dbReference type="EMBL" id="QUSF01000038">
    <property type="protein sequence ID" value="RLV98646.1"/>
    <property type="molecule type" value="Genomic_DNA"/>
</dbReference>
<dbReference type="Gene3D" id="3.30.420.10">
    <property type="entry name" value="Ribonuclease H-like superfamily/Ribonuclease H"/>
    <property type="match status" value="1"/>
</dbReference>
<keyword evidence="5" id="KW-0479">Metal-binding</keyword>
<evidence type="ECO:0000256" key="8">
    <source>
        <dbReference type="ARBA" id="ARBA00022833"/>
    </source>
</evidence>
<keyword evidence="6" id="KW-0255">Endonuclease</keyword>
<dbReference type="PROSITE" id="PS50994">
    <property type="entry name" value="INTEGRASE"/>
    <property type="match status" value="1"/>
</dbReference>
<dbReference type="GO" id="GO:0035613">
    <property type="term" value="F:RNA stem-loop binding"/>
    <property type="evidence" value="ECO:0007669"/>
    <property type="project" value="TreeGrafter"/>
</dbReference>
<accession>A0A3L8S9K7</accession>
<evidence type="ECO:0000256" key="1">
    <source>
        <dbReference type="ARBA" id="ARBA00012493"/>
    </source>
</evidence>